<dbReference type="GO" id="GO:0005737">
    <property type="term" value="C:cytoplasm"/>
    <property type="evidence" value="ECO:0007669"/>
    <property type="project" value="UniProtKB-SubCell"/>
</dbReference>
<evidence type="ECO:0000259" key="14">
    <source>
        <dbReference type="PROSITE" id="PS51192"/>
    </source>
</evidence>
<keyword evidence="9 13" id="KW-0234">DNA repair</keyword>
<dbReference type="InterPro" id="IPR037235">
    <property type="entry name" value="TRCF-like_C_D7"/>
</dbReference>
<organism evidence="16 17">
    <name type="scientific">Ligilactobacillus saerimneri</name>
    <dbReference type="NCBI Taxonomy" id="228229"/>
    <lineage>
        <taxon>Bacteria</taxon>
        <taxon>Bacillati</taxon>
        <taxon>Bacillota</taxon>
        <taxon>Bacilli</taxon>
        <taxon>Lactobacillales</taxon>
        <taxon>Lactobacillaceae</taxon>
        <taxon>Ligilactobacillus</taxon>
    </lineage>
</organism>
<dbReference type="Gene3D" id="3.30.2060.10">
    <property type="entry name" value="Penicillin-binding protein 1b domain"/>
    <property type="match status" value="1"/>
</dbReference>
<feature type="domain" description="Helicase ATP-binding" evidence="14">
    <location>
        <begin position="636"/>
        <end position="797"/>
    </location>
</feature>
<dbReference type="Gene3D" id="2.40.10.170">
    <property type="match status" value="1"/>
</dbReference>
<keyword evidence="4 13" id="KW-0227">DNA damage</keyword>
<dbReference type="RefSeq" id="WP_180849272.1">
    <property type="nucleotide sequence ID" value="NZ_CP047418.1"/>
</dbReference>
<keyword evidence="8 13" id="KW-0238">DNA-binding</keyword>
<dbReference type="InterPro" id="IPR036101">
    <property type="entry name" value="CarD-like/TRCF_RID_sf"/>
</dbReference>
<dbReference type="SMART" id="SM00487">
    <property type="entry name" value="DEXDc"/>
    <property type="match status" value="1"/>
</dbReference>
<dbReference type="FunFam" id="3.40.50.300:FF:000546">
    <property type="entry name" value="Transcription-repair-coupling factor"/>
    <property type="match status" value="1"/>
</dbReference>
<dbReference type="Gene3D" id="3.40.50.300">
    <property type="entry name" value="P-loop containing nucleotide triphosphate hydrolases"/>
    <property type="match status" value="2"/>
</dbReference>
<evidence type="ECO:0000256" key="11">
    <source>
        <dbReference type="ARBA" id="ARBA00061399"/>
    </source>
</evidence>
<evidence type="ECO:0000256" key="12">
    <source>
        <dbReference type="ARBA" id="ARBA00070128"/>
    </source>
</evidence>
<dbReference type="Pfam" id="PF00271">
    <property type="entry name" value="Helicase_C"/>
    <property type="match status" value="1"/>
</dbReference>
<dbReference type="InterPro" id="IPR005118">
    <property type="entry name" value="TRCF_C"/>
</dbReference>
<dbReference type="Proteomes" id="UP000510886">
    <property type="component" value="Chromosome"/>
</dbReference>
<keyword evidence="3 13" id="KW-0547">Nucleotide-binding</keyword>
<dbReference type="GO" id="GO:0005524">
    <property type="term" value="F:ATP binding"/>
    <property type="evidence" value="ECO:0007669"/>
    <property type="project" value="UniProtKB-UniRule"/>
</dbReference>
<protein>
    <recommendedName>
        <fullName evidence="12 13">Transcription-repair-coupling factor</fullName>
        <shortName evidence="13">TRCF</shortName>
        <ecNumber evidence="13">3.6.4.-</ecNumber>
    </recommendedName>
</protein>
<dbReference type="GO" id="GO:0000716">
    <property type="term" value="P:transcription-coupled nucleotide-excision repair, DNA damage recognition"/>
    <property type="evidence" value="ECO:0007669"/>
    <property type="project" value="UniProtKB-UniRule"/>
</dbReference>
<comment type="similarity">
    <text evidence="10 13">In the N-terminal section; belongs to the UvrB family.</text>
</comment>
<dbReference type="InterPro" id="IPR003711">
    <property type="entry name" value="CarD-like/TRCF_RID"/>
</dbReference>
<evidence type="ECO:0000256" key="7">
    <source>
        <dbReference type="ARBA" id="ARBA00022840"/>
    </source>
</evidence>
<accession>A0A7H9EJI2</accession>
<evidence type="ECO:0000259" key="15">
    <source>
        <dbReference type="PROSITE" id="PS51194"/>
    </source>
</evidence>
<dbReference type="EC" id="3.6.4.-" evidence="13"/>
<sequence>MQLDHLLDGVPEYAKWRDHLPATGRYQLTGLLDSAKTMALVDLWRHRSQPLMIVVDDLYHAQNLVADLTNLVAAEDVEMFPVEDLMAVEMAASSPDFRRQRVRALDALVREQHKIIVTTVAGMQRFLPQPQAWQDYQVQLELGQDLDLERTLARLSVMGYQRQKMVLKPGEFAVRGSILDIYPLDGENPIRVDLFDTEVDSLRTFDVAEQRSIANIDRATIIPATDFIASFEMLNRAAEQVEKQYQSAVNKTQDQGLQEQMQQYFPPVVAALKRGELVAEYLPLSEMIFTQPASVIDYVPAGSIIVYDDYNRLLDHAEKMRLNTAQWQTERMASGRLLPNLALHHDIRILQKADHQHLIIFNSLFAKGMGRMTLNGTVEVKTRAVQQFFGQIPLLKVETDRWHKQGQTVVLLVSDPKRIPKLEQTLADFEIPAIVTPATALQPGTSQIVEASLTKGFELPVAKAVILTEYELFPKTTKKRPRRLTMSNTERLKSYKDLKEGDYVVHVNHGIGRYIGMKTMEVQGKHQDYITIEYQKDDRLFIPVTQLDRIQKYVSAEGKPPHINRLGGSEWKKTKHRVANKIEDIADDLIALYAKRDSEKGHAFPPDDDYQREFEDAFAYTETPDQLRSAKEIKADMEKPKPMDRLLIGDVGFGKTEVALRAAFKAVEDGKQVALLAPTTVLAQQHYETMIERFNDFPVEIGILSRFSTSKQVKETLTALREGRLDIIVGTHRLLSKDVQFADLGLLIIDEEQRFGVKHKERLKELRTNVDVLTLTATPIPRTLNMSMLGVRDLSVIETPPQNRYPIQTYVIEQNYGVVVDAIRRELERGGQVFYLHNRVEDIEQVVHFLNDLVPEARIVAIHGQMTEAQLERTLFDFIAGEYDVLVTTTIIETGVDIPNVNTLLVENADRMGLSQLYQLRGRVGRSNRVAYAYFMYQPNKVLTEVSEKRLEAIKDFTELGSGFKIAMRDLAIRGAGNLLGKQQHGFIDSVGYDLYVEMLNEAIAKKRGQHVTPKTNAEINLDIEGYLPATYIADPQQKIEIYKRISQFENEAQYREVQDDLIDRFGEYPQAVANLLEIGLLKVYADQALVEEIQQKGRRINVIFTATKTQQVMPKQLLQALAVTKLNATINPRGNKTEVSLVVQPKMTATMVVTELQNYFKQVIALISKEATPSRPTKGVSGQNE</sequence>
<dbReference type="SMART" id="SM01058">
    <property type="entry name" value="CarD_TRCF"/>
    <property type="match status" value="1"/>
</dbReference>
<dbReference type="InterPro" id="IPR011545">
    <property type="entry name" value="DEAD/DEAH_box_helicase_dom"/>
</dbReference>
<dbReference type="SMART" id="SM00982">
    <property type="entry name" value="TRCF"/>
    <property type="match status" value="1"/>
</dbReference>
<reference evidence="16 17" key="1">
    <citation type="submission" date="2020-01" db="EMBL/GenBank/DDBJ databases">
        <title>Complete and circular genome sequences of six lactobacillus isolates from horses.</title>
        <authorList>
            <person name="Hassan H.M."/>
        </authorList>
    </citation>
    <scope>NUCLEOTIDE SEQUENCE [LARGE SCALE GENOMIC DNA]</scope>
    <source>
        <strain evidence="16 17">1A</strain>
    </source>
</reference>
<dbReference type="KEGG" id="lsw:GTO87_01425"/>
<dbReference type="Pfam" id="PF02559">
    <property type="entry name" value="CarD_TRCF_RID"/>
    <property type="match status" value="1"/>
</dbReference>
<dbReference type="NCBIfam" id="TIGR00580">
    <property type="entry name" value="mfd"/>
    <property type="match status" value="1"/>
</dbReference>
<dbReference type="EMBL" id="CP047418">
    <property type="protein sequence ID" value="QLL77402.1"/>
    <property type="molecule type" value="Genomic_DNA"/>
</dbReference>
<evidence type="ECO:0000256" key="1">
    <source>
        <dbReference type="ARBA" id="ARBA00004496"/>
    </source>
</evidence>
<evidence type="ECO:0000313" key="16">
    <source>
        <dbReference type="EMBL" id="QLL77402.1"/>
    </source>
</evidence>
<proteinExistence type="inferred from homology"/>
<keyword evidence="6" id="KW-0347">Helicase</keyword>
<name>A0A7H9EJI2_9LACO</name>
<evidence type="ECO:0000256" key="5">
    <source>
        <dbReference type="ARBA" id="ARBA00022801"/>
    </source>
</evidence>
<dbReference type="PROSITE" id="PS51194">
    <property type="entry name" value="HELICASE_CTER"/>
    <property type="match status" value="1"/>
</dbReference>
<gene>
    <name evidence="13 16" type="primary">mfd</name>
    <name evidence="16" type="ORF">GTO87_01425</name>
</gene>
<dbReference type="InterPro" id="IPR004576">
    <property type="entry name" value="Mfd"/>
</dbReference>
<dbReference type="PANTHER" id="PTHR47964">
    <property type="entry name" value="ATP-DEPENDENT DNA HELICASE HOMOLOG RECG, CHLOROPLASTIC"/>
    <property type="match status" value="1"/>
</dbReference>
<dbReference type="SUPFAM" id="SSF141259">
    <property type="entry name" value="CarD-like"/>
    <property type="match status" value="1"/>
</dbReference>
<evidence type="ECO:0000256" key="4">
    <source>
        <dbReference type="ARBA" id="ARBA00022763"/>
    </source>
</evidence>
<evidence type="ECO:0000256" key="8">
    <source>
        <dbReference type="ARBA" id="ARBA00023125"/>
    </source>
</evidence>
<dbReference type="InterPro" id="IPR047112">
    <property type="entry name" value="RecG/Mfd"/>
</dbReference>
<evidence type="ECO:0000256" key="9">
    <source>
        <dbReference type="ARBA" id="ARBA00023204"/>
    </source>
</evidence>
<dbReference type="GO" id="GO:0016787">
    <property type="term" value="F:hydrolase activity"/>
    <property type="evidence" value="ECO:0007669"/>
    <property type="project" value="UniProtKB-KW"/>
</dbReference>
<dbReference type="SUPFAM" id="SSF52540">
    <property type="entry name" value="P-loop containing nucleoside triphosphate hydrolases"/>
    <property type="match status" value="4"/>
</dbReference>
<dbReference type="InterPro" id="IPR027417">
    <property type="entry name" value="P-loop_NTPase"/>
</dbReference>
<keyword evidence="7 13" id="KW-0067">ATP-binding</keyword>
<evidence type="ECO:0000256" key="6">
    <source>
        <dbReference type="ARBA" id="ARBA00022806"/>
    </source>
</evidence>
<dbReference type="CDD" id="cd17991">
    <property type="entry name" value="DEXHc_TRCF"/>
    <property type="match status" value="1"/>
</dbReference>
<dbReference type="Pfam" id="PF03461">
    <property type="entry name" value="TRCF"/>
    <property type="match status" value="1"/>
</dbReference>
<dbReference type="SMART" id="SM00490">
    <property type="entry name" value="HELICc"/>
    <property type="match status" value="1"/>
</dbReference>
<dbReference type="InterPro" id="IPR014001">
    <property type="entry name" value="Helicase_ATP-bd"/>
</dbReference>
<feature type="domain" description="Helicase C-terminal" evidence="15">
    <location>
        <begin position="819"/>
        <end position="972"/>
    </location>
</feature>
<dbReference type="HAMAP" id="MF_00969">
    <property type="entry name" value="TRCF"/>
    <property type="match status" value="1"/>
</dbReference>
<dbReference type="GO" id="GO:0003678">
    <property type="term" value="F:DNA helicase activity"/>
    <property type="evidence" value="ECO:0007669"/>
    <property type="project" value="TreeGrafter"/>
</dbReference>
<evidence type="ECO:0000256" key="13">
    <source>
        <dbReference type="HAMAP-Rule" id="MF_00969"/>
    </source>
</evidence>
<dbReference type="InterPro" id="IPR001650">
    <property type="entry name" value="Helicase_C-like"/>
</dbReference>
<dbReference type="GO" id="GO:0006355">
    <property type="term" value="P:regulation of DNA-templated transcription"/>
    <property type="evidence" value="ECO:0007669"/>
    <property type="project" value="UniProtKB-UniRule"/>
</dbReference>
<evidence type="ECO:0000256" key="3">
    <source>
        <dbReference type="ARBA" id="ARBA00022741"/>
    </source>
</evidence>
<dbReference type="GO" id="GO:0003684">
    <property type="term" value="F:damaged DNA binding"/>
    <property type="evidence" value="ECO:0007669"/>
    <property type="project" value="InterPro"/>
</dbReference>
<dbReference type="Gene3D" id="3.90.1150.50">
    <property type="entry name" value="Transcription-repair-coupling factor, D7 domain"/>
    <property type="match status" value="1"/>
</dbReference>
<dbReference type="Gene3D" id="3.40.50.11180">
    <property type="match status" value="1"/>
</dbReference>
<keyword evidence="5 13" id="KW-0378">Hydrolase</keyword>
<dbReference type="PANTHER" id="PTHR47964:SF1">
    <property type="entry name" value="ATP-DEPENDENT DNA HELICASE HOMOLOG RECG, CHLOROPLASTIC"/>
    <property type="match status" value="1"/>
</dbReference>
<comment type="subcellular location">
    <subcellularLocation>
        <location evidence="1 13">Cytoplasm</location>
    </subcellularLocation>
</comment>
<comment type="function">
    <text evidence="13">Couples transcription and DNA repair by recognizing RNA polymerase (RNAP) stalled at DNA lesions. Mediates ATP-dependent release of RNAP and its truncated transcript from the DNA, and recruitment of nucleotide excision repair machinery to the damaged site.</text>
</comment>
<dbReference type="InterPro" id="IPR041471">
    <property type="entry name" value="UvrB_inter"/>
</dbReference>
<comment type="similarity">
    <text evidence="11 13">In the C-terminal section; belongs to the helicase family. RecG subfamily.</text>
</comment>
<dbReference type="Pfam" id="PF17757">
    <property type="entry name" value="UvrB_inter"/>
    <property type="match status" value="1"/>
</dbReference>
<evidence type="ECO:0000256" key="10">
    <source>
        <dbReference type="ARBA" id="ARBA00061104"/>
    </source>
</evidence>
<dbReference type="PROSITE" id="PS51192">
    <property type="entry name" value="HELICASE_ATP_BIND_1"/>
    <property type="match status" value="1"/>
</dbReference>
<keyword evidence="2 13" id="KW-0963">Cytoplasm</keyword>
<dbReference type="SUPFAM" id="SSF143517">
    <property type="entry name" value="TRCF domain-like"/>
    <property type="match status" value="1"/>
</dbReference>
<dbReference type="Pfam" id="PF00270">
    <property type="entry name" value="DEAD"/>
    <property type="match status" value="1"/>
</dbReference>
<dbReference type="AlphaFoldDB" id="A0A7H9EJI2"/>
<evidence type="ECO:0000313" key="17">
    <source>
        <dbReference type="Proteomes" id="UP000510886"/>
    </source>
</evidence>
<evidence type="ECO:0000256" key="2">
    <source>
        <dbReference type="ARBA" id="ARBA00022490"/>
    </source>
</evidence>